<dbReference type="InterPro" id="IPR042222">
    <property type="entry name" value="Dynein_2_N"/>
</dbReference>
<evidence type="ECO:0000256" key="4">
    <source>
        <dbReference type="ARBA" id="ARBA00022490"/>
    </source>
</evidence>
<dbReference type="FunFam" id="1.10.287.2620:FF:000002">
    <property type="entry name" value="Dynein heavy chain 2, axonemal"/>
    <property type="match status" value="1"/>
</dbReference>
<evidence type="ECO:0000256" key="10">
    <source>
        <dbReference type="ARBA" id="ARBA00023017"/>
    </source>
</evidence>
<dbReference type="InterPro" id="IPR042228">
    <property type="entry name" value="Dynein_linker_3"/>
</dbReference>
<dbReference type="Gene3D" id="1.10.472.130">
    <property type="match status" value="1"/>
</dbReference>
<evidence type="ECO:0000256" key="6">
    <source>
        <dbReference type="ARBA" id="ARBA00022737"/>
    </source>
</evidence>
<dbReference type="GO" id="GO:0008017">
    <property type="term" value="F:microtubule binding"/>
    <property type="evidence" value="ECO:0007669"/>
    <property type="project" value="UniProtKB-ARBA"/>
</dbReference>
<dbReference type="FunFam" id="3.40.50.300:FF:000543">
    <property type="entry name" value="Dynein axonemal heavy chain 5"/>
    <property type="match status" value="1"/>
</dbReference>
<evidence type="ECO:0000256" key="1">
    <source>
        <dbReference type="ARBA" id="ARBA00004230"/>
    </source>
</evidence>
<dbReference type="FunFam" id="1.20.920.20:FF:000004">
    <property type="entry name" value="Dynein axonemal heavy chain 5"/>
    <property type="match status" value="1"/>
</dbReference>
<dbReference type="Pfam" id="PF12774">
    <property type="entry name" value="AAA_6"/>
    <property type="match status" value="1"/>
</dbReference>
<dbReference type="InterPro" id="IPR026983">
    <property type="entry name" value="DHC"/>
</dbReference>
<keyword evidence="11 16" id="KW-0175">Coiled coil</keyword>
<evidence type="ECO:0000256" key="13">
    <source>
        <dbReference type="ARBA" id="ARBA00023175"/>
    </source>
</evidence>
<dbReference type="SUPFAM" id="SSF52540">
    <property type="entry name" value="P-loop containing nucleoside triphosphate hydrolases"/>
    <property type="match status" value="4"/>
</dbReference>
<dbReference type="GO" id="GO:0005874">
    <property type="term" value="C:microtubule"/>
    <property type="evidence" value="ECO:0007669"/>
    <property type="project" value="UniProtKB-KW"/>
</dbReference>
<feature type="coiled-coil region" evidence="16">
    <location>
        <begin position="3148"/>
        <end position="3182"/>
    </location>
</feature>
<feature type="domain" description="AAA+ ATPase" evidence="17">
    <location>
        <begin position="2520"/>
        <end position="2660"/>
    </location>
</feature>
<evidence type="ECO:0000256" key="11">
    <source>
        <dbReference type="ARBA" id="ARBA00023054"/>
    </source>
</evidence>
<dbReference type="PANTHER" id="PTHR46532:SF4">
    <property type="entry name" value="AAA+ ATPASE DOMAIN-CONTAINING PROTEIN"/>
    <property type="match status" value="1"/>
</dbReference>
<keyword evidence="5" id="KW-0493">Microtubule</keyword>
<dbReference type="FunFam" id="3.40.50.300:FF:000049">
    <property type="entry name" value="Dynein, axonemal, heavy chain 5"/>
    <property type="match status" value="1"/>
</dbReference>
<dbReference type="Gene3D" id="3.10.490.20">
    <property type="match status" value="1"/>
</dbReference>
<evidence type="ECO:0000256" key="16">
    <source>
        <dbReference type="SAM" id="Coils"/>
    </source>
</evidence>
<keyword evidence="4" id="KW-0963">Cytoplasm</keyword>
<sequence length="4571" mass="527189">MKALFIGLKSEKSDVNERIGVFSRSLVPARPRVVVSTVADAYKLGSCAVFTKVNAELRITAENISKEVNFLTTDLAKDFLNAFGNLLDSLMLPQLQAIPNKVFVEKTVPIDVQKLDLVEYTKVFVKILKETSEFLENRFHFRSFQNKLIEKIQSTLDTKRISSVVNPDMVKELEIYAESWINQLEQVMVIADQIRKESDNTGPRIELEYWRRQMITFNAIFEEMNKHNCKIVFGILSTFNCSLVKRWLKLESKVMDYTNEAKNNLKFLSTLEEYCEPLYRCDPVGMLDSIPKLVTMIRLVYEISTFYNTQEKITSLFVKVTNQMIFACKAYITNNYQSTIWTEKTEILLKKIIDCCNLHQVYKNSFQRIKSELAAKPNSKQFDLSEIHIFGKYDLFCQRLGEINDIFHMISSHSCLLVSKIENLGPLIEQYNFAVNKLRNNELDFLDQRKTEVDDCIMEFKKRMNDIRTSLRSLLDTEINKHHDLHRSLRIIRQFEKLNLPNLGVDEAHLKSLHRFAQLIEHVGKEYSKFKASPPIGRDIPPIAGKISWAKELYRRIESPMLMLTDKFKLMRSKEGKEITKKYNKLAEVLITYEMVHYRNWINQISFAKVGLRDPLLYQDEGTNRIIVALDPEILVVYREIDLLSKWGLDIPEIAVELSGKETQLKLHYNKLKLMLTSINEIEVSLDPMFMKLMRAQFAHLQNLLKPGLSLLNWTSLGINHFIEDVTTYINQLKLLTERANDLKKYRIEQILNEISNITLCELSDSEPWTIDYFLEHTNYLCSKAGDILQMKSQVIQDSVHELIDMLCGEYRLQLMQEEENDERNMTRIKGSGKSTLYSQKSIYSESALSRTTGAKSARECRQRIIEDAALRVLEHFHQRTVDTLTKLVRNTLDNLRKCLTLPSILAYDSVNSDGSVQLYFSCHAQLSLPSIVLQPSLDDFQKALNTATHLIISVTRHILVWDLRLRDPFGLKEHSKIEESISSIEEVRKLSQADSSTHSGNEWTREVTVSSEANELITYATDERFSFADDECENKNDENYFNKISQNKEITKLRGMLSNAFSSIQQSAKSSLQHFDQYKSLWQKSKTEEFDKFMSNNPSVIDFEEIIQQFYEKDQLISNEPDVCDCSPLAIYTNHLKDGLLAETRIWRLEYGRLCSSKFKTQIDSLFAMIEKYEKILSRPINDLDDIRILMNALKDLREMEVNVDLQLGPIEESYSLLAKHSIPVDKEETDKADTLRYEWEKLCKQMLDVQNQLVDVQPEFRNNLLENITTFNENCSTFYDDYDKVGPMVRGIPPREASDRLIIFQNRFDNLYRSYITYSAGEQLFGLPITEHSRLDDIRKQLNLLQKLYLLYNSVLNKTAGYYDIPWSDVKIDVISQELQDFENRCLKLPKALREYPAYDDLRQTLANFYQIIPLLELMTNPAMRERHWKRLATLTGRSFNVDDSEFTLRNILEAPLLEHYDDVEDICISAIKEQDIERKLINLKSEWSAQEFKFVQFKHRGELLLRGDHTLELINLMEDSLMALASLLSNRYNAPFRKDIQNFISRLSNSNEIIEQWLAVQNLWIYLEAVFIGGDIARQLPQEAKRFSNVDKSWCRIMQRAHETTHVLTCCVGDEMLSHLLPHLMEQLELCQKSLTGYLEKKRLLFPRFFFVSDPTLLEILGQASDPHTIQAHLLSVFDNIKSVKFHEKQYETILTCYSQEGEVLELEHPVKAEGHVEVWLNKLLKEAQFSLHQIIREGYKVAMDDDVNILEFLATFPAQVGLLGIQFIWTRDSTNALKEARHNKKIMQTTDHEFGRLLNLLIQQTTQNLTQVERTKLETLITIHLHQKDIFSSLVKDRIKSPTDFDWLKQTRFYYLEDSDVCLISITDVNFIYQDEFIGCTERLVVTPLTDRCYITLAQAIGMSMGGSPAGPAGTGKTETVKDMGRCLGKYVIVSNCSDQMDFRGLGRIFKGLAQSGSWGCFDEFNRIELPVLSVAAQQIAILLTCKKERKPQFVFTDGETITMNPQFGIFLTMNPGYAGRQELPENLKINFRTVAMMVPDRQIIIRVKLASCGFIENIISAQKFYTLYKLCEEQLSKQIHYDFGLRNILSVLRTLGAVKRANPNDTEFETVMRVLRDMNLSKLVGPDEPLFLSLLDDLFPGISLDKGGYPELEKAIKQNLEESNLIVHPPWFLKVIQLYETQRVRHGMMTLGPSGTGKTCCIQALMKAMTDCFEPHREMRMNPKAITASQMFGRLDVATNDWTDGIFSTLWRRTLKAKKGEHIWLILDGPVDALWIENLNSVLDDSKLLTLANGDRIPMAPCCKIIFEVDNVDNASPATVSRNGMVYISTTTLNWVPILQGWLMSRGKSEADQLMQLFRASFESVCQYATRHLNFKMSVLEAFVIRQACDILSGILSKPEEKDSPSITFKYMERIYIFALMWSIGAFLEGDDRAKFEAYLRKHETVKFDLPEIPAESHTTIFDYLVNDLGEWIHWDTKVDEFLYPTDHTPEYSSLLVPNVDNVRTEFLIDLISKQQKCVMLIGEQGTAKTVILNKYLSSQNPEFHIFKTLNFSSVTTPLLFQRAIESFVDKRMGSTYGPPAGRKMTVFIDDISMPLVNEWGDQVTNEIVRQLIEMKGFYNLEKPGDFTSIVDVQFSAAMIHPGSGRNDIPHRLKRHFCIFNCTLPSNTSIDKIFGAIAQGHYCLERGFTDSTITETVKLLVPLTRILWQTIKNKMLPTPAKFHYIFNLRDLSRIWQGMIGTIPEVINSTERLMMLWRHECSRVLADRFVSADDHQWFYMTTKRLVKEELGMEYMTAIEGDPPYFVNFLRDPPEPTGDEPEDYIVEVPRIYEPIESFQQLSSRLEMFLHHYNESVRGARMNLVLFLDTLTQIVRISRIIYMPRGNALLVGVGGSGKQSFTKLASYIAGYQTFQIALTRSYNTTNLMEDLKFLYRTAGQKGRGITFIFTDQEIKDEAFLEYLNNVLSSGIISNLFTRDEMDEILQDLVPSMKKEHPRLTPTNENLNDYFLSRTRKNLHVVLCFSPIGEKFRRRSLKFPGLLSGCTTDWFHRWPKEALISVANHYLIDFPIVCNQQTKAALINTMGIVHDGIAEACIEYFSRYRRQTHVTPKSYLSFLCSYKSVYSQQHNHYASLAQRMDGGLQKLVEAQESVAHLSKELAVKEKDLDVANKEAEEVLRTVTAQQNAATEVRNKVQIVKDKAQAIVNDIDREKVLAEAKLEAAKPALQEAEDALNTIKPGDIATVRRLGKPPHLIMRIMDCVLLLFQRHLEPYQPDPERICPKPNWSESLKLMTNTGFLSMLMSFPKDTINGETVELLEPYLNMEDYTLEVGKKVCGNVAGLLSWTKAMAYFYTINKDVLPMKDNLIKQEARLAKAMHDLNDAQAILDEKERELAKVQAVYEEALRKKNALLEDAELCRRKMTAASKLIGSLGDEQTRWTEQSQAFKEKIECLVGDVLVATGFLSYCGPFNQEFRQMLYQSWQRMLRQYDIPGSTIVNLISMLTRPTQLGEWKIQGLPSDELSLQNGIIVDQASRYPLLIDPQGQGKSWIKRREQQHDLITTTLWNKYFRQHLEDALSTGRPLLIEDIGEDLDPAMDNVLEKNFIKQGSIHKVKIADKEIDVLPCFRLYITTKLPNPSFTPEISARTSIIDFTVTMKGLEEQLLGRVILSERHELEAQRVQLMLDVQSNKTKIKELEDNLLSRLASVQGSLVDDVDLIDVLSSTKATASDVSRKLEISSETEMQITSAREEYRPIATRGSVLYFLIVEMSLINCMYQTSLRQFLALFDQSLAKSEKSPITTKRILNVIDYVTYDVWRYVIRGLYEVDKSTFSLLLALKIDMQAGRVRHEEFQCFIKGGASLDLNTVKPKPFKWITDMTWLNLVALSSLNQFASILDQVVSNERGWRQWTDKSSPELETIPDGYQSNIDTFRRLLLIRAWCPDRIMNQANIYVGDCLGKKFSEGFVLDLDSVYHESTSLWPIVGLLSTGSDPTTQIELLAKKYRVDCKIISMGQGQEIHAKRLVSNLLTTGGWILLQNCHLSLAYVAELLSQITEIEHIHPEFRLWVTTEVHPQFPISFLQTSIKFTNEPPQGIRAGIKRTYATFTQDYLDINNRPQWKPMIYAIAFLHTTVQERRKFGSLGWNIAYEFNTSDLNASLQFVQNHLDDMDPKLGIDWKCVTYMLGEIQYGGRVTDDFDNRLLNTYCKLWFNENLFNSEFEFAPGYKIPHAQKLSEFINAINEIPSYDSPQAFGLHENVNITYQSKKAKVILDCILNVQPKDANTGALETREDVVRRMAMDMLDKLPPNYIQFEVNERLNQMGALQPMNIFLRQELNRIQKLLTIMRENLVDLTLAIDGTIVMSEHLRQALDCMYDARIPNQWKKLSWESSTLGFWFTELIERNHQFYEWLYNGRPVCFWMTGLFNPQGFLTAIRQEVTRSHKGWALDTVTLWNEVTRFMKDDIQRPPTEGAYIYGLFLEGAEFDQKNLRLSESKPKVLYQPMPVIHIQAVDISKDKEISKEMLKNLYICPVYKKPCRTNLTYVTSLYLRCPPNKSADHWVLRGVALLCDIR</sequence>
<dbReference type="Gene3D" id="1.10.8.710">
    <property type="match status" value="1"/>
</dbReference>
<keyword evidence="12" id="KW-0969">Cilium</keyword>
<keyword evidence="10" id="KW-0243">Dynein</keyword>
<dbReference type="Pfam" id="PF17857">
    <property type="entry name" value="AAA_lid_1"/>
    <property type="match status" value="1"/>
</dbReference>
<dbReference type="Gene3D" id="3.40.50.300">
    <property type="entry name" value="P-loop containing nucleotide triphosphate hydrolases"/>
    <property type="match status" value="5"/>
</dbReference>
<dbReference type="Gene3D" id="6.10.140.1060">
    <property type="match status" value="1"/>
</dbReference>
<dbReference type="Gene3D" id="3.20.180.20">
    <property type="entry name" value="Dynein heavy chain, N-terminal domain 2"/>
    <property type="match status" value="1"/>
</dbReference>
<dbReference type="FunFam" id="3.40.50.300:FF:002141">
    <property type="entry name" value="Dynein heavy chain"/>
    <property type="match status" value="1"/>
</dbReference>
<dbReference type="InterPro" id="IPR024317">
    <property type="entry name" value="Dynein_heavy_chain_D4_dom"/>
</dbReference>
<dbReference type="PANTHER" id="PTHR46532">
    <property type="entry name" value="MALE FERTILITY FACTOR KL5"/>
    <property type="match status" value="1"/>
</dbReference>
<dbReference type="InterPro" id="IPR027417">
    <property type="entry name" value="P-loop_NTPase"/>
</dbReference>
<dbReference type="Pfam" id="PF12777">
    <property type="entry name" value="MT"/>
    <property type="match status" value="1"/>
</dbReference>
<dbReference type="InterPro" id="IPR024743">
    <property type="entry name" value="Dynein_HC_stalk"/>
</dbReference>
<dbReference type="InterPro" id="IPR041466">
    <property type="entry name" value="Dynein_AAA5_ext"/>
</dbReference>
<dbReference type="FunFam" id="1.20.58.1120:FF:000004">
    <property type="entry name" value="Dynein axonemal heavy chain 5"/>
    <property type="match status" value="1"/>
</dbReference>
<dbReference type="Gene3D" id="1.10.8.720">
    <property type="entry name" value="Region D6 of dynein motor"/>
    <property type="match status" value="1"/>
</dbReference>
<dbReference type="InterPro" id="IPR004273">
    <property type="entry name" value="Dynein_heavy_D6_P-loop"/>
</dbReference>
<evidence type="ECO:0000313" key="19">
    <source>
        <dbReference type="WBParaSite" id="SRDH1_9790.1"/>
    </source>
</evidence>
<dbReference type="InterPro" id="IPR003593">
    <property type="entry name" value="AAA+_ATPase"/>
</dbReference>
<dbReference type="Gene3D" id="1.10.287.2620">
    <property type="match status" value="1"/>
</dbReference>
<reference evidence="18" key="1">
    <citation type="submission" date="2022-06" db="EMBL/GenBank/DDBJ databases">
        <authorList>
            <person name="Berger JAMES D."/>
            <person name="Berger JAMES D."/>
        </authorList>
    </citation>
    <scope>NUCLEOTIDE SEQUENCE [LARGE SCALE GENOMIC DNA]</scope>
</reference>
<dbReference type="FunFam" id="3.40.50.300:FF:000044">
    <property type="entry name" value="Dynein heavy chain 5, axonemal"/>
    <property type="match status" value="1"/>
</dbReference>
<dbReference type="GO" id="GO:0097729">
    <property type="term" value="C:9+2 motile cilium"/>
    <property type="evidence" value="ECO:0007669"/>
    <property type="project" value="UniProtKB-ARBA"/>
</dbReference>
<evidence type="ECO:0000256" key="15">
    <source>
        <dbReference type="ARBA" id="ARBA00023273"/>
    </source>
</evidence>
<dbReference type="FunFam" id="1.10.8.710:FF:000003">
    <property type="entry name" value="Dynein axonemal heavy chain 5"/>
    <property type="match status" value="1"/>
</dbReference>
<dbReference type="Gene3D" id="1.20.1270.280">
    <property type="match status" value="1"/>
</dbReference>
<dbReference type="InterPro" id="IPR041589">
    <property type="entry name" value="DNAH3_AAA_lid_1"/>
</dbReference>
<name>A0AA85GJF1_9TREM</name>
<dbReference type="InterPro" id="IPR035699">
    <property type="entry name" value="AAA_6"/>
</dbReference>
<dbReference type="Pfam" id="PF18199">
    <property type="entry name" value="Dynein_C"/>
    <property type="match status" value="1"/>
</dbReference>
<dbReference type="Pfam" id="PF03028">
    <property type="entry name" value="Dynein_heavy"/>
    <property type="match status" value="1"/>
</dbReference>
<dbReference type="InterPro" id="IPR043157">
    <property type="entry name" value="Dynein_AAA1S"/>
</dbReference>
<dbReference type="FunFam" id="1.20.1270.280:FF:000002">
    <property type="entry name" value="Dynein heavy chain 5, axonemal"/>
    <property type="match status" value="1"/>
</dbReference>
<dbReference type="InterPro" id="IPR041228">
    <property type="entry name" value="Dynein_C"/>
</dbReference>
<feature type="domain" description="AAA+ ATPase" evidence="17">
    <location>
        <begin position="1910"/>
        <end position="2046"/>
    </location>
</feature>
<keyword evidence="9" id="KW-0282">Flagellum</keyword>
<dbReference type="Pfam" id="PF17852">
    <property type="entry name" value="Dynein_AAA_lid"/>
    <property type="match status" value="1"/>
</dbReference>
<evidence type="ECO:0000313" key="18">
    <source>
        <dbReference type="Proteomes" id="UP000050792"/>
    </source>
</evidence>
<comment type="subcellular location">
    <subcellularLocation>
        <location evidence="1">Cell projection</location>
        <location evidence="1">Cilium</location>
        <location evidence="1">Flagellum</location>
    </subcellularLocation>
    <subcellularLocation>
        <location evidence="2">Cytoplasm</location>
        <location evidence="2">Cytoskeleton</location>
        <location evidence="2">Cilium axoneme</location>
    </subcellularLocation>
</comment>
<keyword evidence="6" id="KW-0677">Repeat</keyword>
<keyword evidence="8" id="KW-0067">ATP-binding</keyword>
<keyword evidence="14" id="KW-0206">Cytoskeleton</keyword>
<dbReference type="Pfam" id="PF08393">
    <property type="entry name" value="DHC_N2"/>
    <property type="match status" value="1"/>
</dbReference>
<dbReference type="WBParaSite" id="SRDH1_9790.1">
    <property type="protein sequence ID" value="SRDH1_9790.1"/>
    <property type="gene ID" value="SRDH1_9790"/>
</dbReference>
<dbReference type="Pfam" id="PF08385">
    <property type="entry name" value="DHC_N1"/>
    <property type="match status" value="1"/>
</dbReference>
<reference evidence="19" key="2">
    <citation type="submission" date="2023-11" db="UniProtKB">
        <authorList>
            <consortium name="WormBaseParasite"/>
        </authorList>
    </citation>
    <scope>IDENTIFICATION</scope>
</reference>
<keyword evidence="7" id="KW-0547">Nucleotide-binding</keyword>
<evidence type="ECO:0000256" key="2">
    <source>
        <dbReference type="ARBA" id="ARBA00004430"/>
    </source>
</evidence>
<feature type="coiled-coil region" evidence="16">
    <location>
        <begin position="3375"/>
        <end position="3423"/>
    </location>
</feature>
<keyword evidence="15" id="KW-0966">Cell projection</keyword>
<dbReference type="FunFam" id="3.40.50.300:FF:001221">
    <property type="entry name" value="Axonemal dynein heavy chain 8"/>
    <property type="match status" value="1"/>
</dbReference>
<dbReference type="GO" id="GO:0007018">
    <property type="term" value="P:microtubule-based movement"/>
    <property type="evidence" value="ECO:0007669"/>
    <property type="project" value="InterPro"/>
</dbReference>
<dbReference type="FunFam" id="3.40.50.300:FF:000320">
    <property type="entry name" value="Dynein, axonemal, heavy chain 5"/>
    <property type="match status" value="1"/>
</dbReference>
<dbReference type="FunFam" id="3.10.490.20:FF:000010">
    <property type="entry name" value="Dynein heavy chain, putative"/>
    <property type="match status" value="1"/>
</dbReference>
<dbReference type="Pfam" id="PF18198">
    <property type="entry name" value="AAA_lid_11"/>
    <property type="match status" value="1"/>
</dbReference>
<organism evidence="18 19">
    <name type="scientific">Schistosoma rodhaini</name>
    <dbReference type="NCBI Taxonomy" id="6188"/>
    <lineage>
        <taxon>Eukaryota</taxon>
        <taxon>Metazoa</taxon>
        <taxon>Spiralia</taxon>
        <taxon>Lophotrochozoa</taxon>
        <taxon>Platyhelminthes</taxon>
        <taxon>Trematoda</taxon>
        <taxon>Digenea</taxon>
        <taxon>Strigeidida</taxon>
        <taxon>Schistosomatoidea</taxon>
        <taxon>Schistosomatidae</taxon>
        <taxon>Schistosoma</taxon>
    </lineage>
</organism>
<dbReference type="InterPro" id="IPR043160">
    <property type="entry name" value="Dynein_C_barrel"/>
</dbReference>
<dbReference type="GO" id="GO:0051959">
    <property type="term" value="F:dynein light intermediate chain binding"/>
    <property type="evidence" value="ECO:0007669"/>
    <property type="project" value="InterPro"/>
</dbReference>
<evidence type="ECO:0000256" key="12">
    <source>
        <dbReference type="ARBA" id="ARBA00023069"/>
    </source>
</evidence>
<dbReference type="GO" id="GO:0008569">
    <property type="term" value="F:minus-end-directed microtubule motor activity"/>
    <property type="evidence" value="ECO:0007669"/>
    <property type="project" value="InterPro"/>
</dbReference>
<evidence type="ECO:0000259" key="17">
    <source>
        <dbReference type="SMART" id="SM00382"/>
    </source>
</evidence>
<dbReference type="InterPro" id="IPR035706">
    <property type="entry name" value="AAA_9"/>
</dbReference>
<dbReference type="InterPro" id="IPR013602">
    <property type="entry name" value="Dynein_heavy_linker"/>
</dbReference>
<dbReference type="FunFam" id="1.10.8.720:FF:000004">
    <property type="entry name" value="Dynein heavy chain 5, axonemal"/>
    <property type="match status" value="1"/>
</dbReference>
<evidence type="ECO:0000256" key="14">
    <source>
        <dbReference type="ARBA" id="ARBA00023212"/>
    </source>
</evidence>
<evidence type="ECO:0000256" key="8">
    <source>
        <dbReference type="ARBA" id="ARBA00022840"/>
    </source>
</evidence>
<dbReference type="Pfam" id="PF12775">
    <property type="entry name" value="AAA_7"/>
    <property type="match status" value="1"/>
</dbReference>
<keyword evidence="18" id="KW-1185">Reference proteome</keyword>
<evidence type="ECO:0000256" key="3">
    <source>
        <dbReference type="ARBA" id="ARBA00008887"/>
    </source>
</evidence>
<dbReference type="InterPro" id="IPR013594">
    <property type="entry name" value="Dynein_heavy_tail"/>
</dbReference>
<dbReference type="Gene3D" id="1.20.58.1120">
    <property type="match status" value="1"/>
</dbReference>
<protein>
    <recommendedName>
        <fullName evidence="17">AAA+ ATPase domain-containing protein</fullName>
    </recommendedName>
</protein>
<evidence type="ECO:0000256" key="7">
    <source>
        <dbReference type="ARBA" id="ARBA00022741"/>
    </source>
</evidence>
<dbReference type="GO" id="GO:0045505">
    <property type="term" value="F:dynein intermediate chain binding"/>
    <property type="evidence" value="ECO:0007669"/>
    <property type="project" value="InterPro"/>
</dbReference>
<dbReference type="FunFam" id="3.20.180.20:FF:000001">
    <property type="entry name" value="Dynein axonemal heavy chain 5"/>
    <property type="match status" value="1"/>
</dbReference>
<dbReference type="SMART" id="SM00382">
    <property type="entry name" value="AAA"/>
    <property type="match status" value="2"/>
</dbReference>
<proteinExistence type="inferred from homology"/>
<dbReference type="FunFam" id="1.20.140.100:FF:000003">
    <property type="entry name" value="Dynein, axonemal, heavy chain 5"/>
    <property type="match status" value="1"/>
</dbReference>
<accession>A0AA85GJF1</accession>
<comment type="similarity">
    <text evidence="3">Belongs to the dynein heavy chain family.</text>
</comment>
<dbReference type="Gene3D" id="1.10.8.1220">
    <property type="match status" value="1"/>
</dbReference>
<evidence type="ECO:0000256" key="5">
    <source>
        <dbReference type="ARBA" id="ARBA00022701"/>
    </source>
</evidence>
<dbReference type="Gene3D" id="1.20.140.100">
    <property type="entry name" value="Dynein heavy chain, N-terminal domain 2"/>
    <property type="match status" value="1"/>
</dbReference>
<dbReference type="GO" id="GO:0005858">
    <property type="term" value="C:axonemal dynein complex"/>
    <property type="evidence" value="ECO:0007669"/>
    <property type="project" value="TreeGrafter"/>
</dbReference>
<dbReference type="Pfam" id="PF12781">
    <property type="entry name" value="AAA_9"/>
    <property type="match status" value="1"/>
</dbReference>
<dbReference type="FunFam" id="1.20.920.30:FF:000004">
    <property type="entry name" value="Dynein axonemal heavy chain 5"/>
    <property type="match status" value="1"/>
</dbReference>
<dbReference type="Gene3D" id="1.20.920.30">
    <property type="match status" value="1"/>
</dbReference>
<dbReference type="Gene3D" id="1.20.920.20">
    <property type="match status" value="1"/>
</dbReference>
<dbReference type="Proteomes" id="UP000050792">
    <property type="component" value="Unassembled WGS sequence"/>
</dbReference>
<dbReference type="InterPro" id="IPR041658">
    <property type="entry name" value="AAA_lid_11"/>
</dbReference>
<dbReference type="InterPro" id="IPR042219">
    <property type="entry name" value="AAA_lid_11_sf"/>
</dbReference>
<dbReference type="GO" id="GO:0005524">
    <property type="term" value="F:ATP binding"/>
    <property type="evidence" value="ECO:0007669"/>
    <property type="project" value="UniProtKB-KW"/>
</dbReference>
<keyword evidence="13" id="KW-0505">Motor protein</keyword>
<evidence type="ECO:0000256" key="9">
    <source>
        <dbReference type="ARBA" id="ARBA00022846"/>
    </source>
</evidence>
<dbReference type="FunFam" id="1.10.8.1220:FF:000001">
    <property type="entry name" value="Dynein axonemal heavy chain 5"/>
    <property type="match status" value="1"/>
</dbReference>
<dbReference type="Pfam" id="PF12780">
    <property type="entry name" value="AAA_8"/>
    <property type="match status" value="1"/>
</dbReference>